<dbReference type="eggNOG" id="COG1357">
    <property type="taxonomic scope" value="Bacteria"/>
</dbReference>
<dbReference type="HOGENOM" id="CLU_088939_0_0_9"/>
<dbReference type="STRING" id="500633.CLOHIR_02247"/>
<dbReference type="AlphaFoldDB" id="B6G285"/>
<accession>B6G285</accession>
<dbReference type="PANTHER" id="PTHR14136">
    <property type="entry name" value="BTB_POZ DOMAIN-CONTAINING PROTEIN KCTD9"/>
    <property type="match status" value="1"/>
</dbReference>
<dbReference type="RefSeq" id="WP_006441086.1">
    <property type="nucleotide sequence ID" value="NZ_DS995362.1"/>
</dbReference>
<proteinExistence type="predicted"/>
<dbReference type="SUPFAM" id="SSF141571">
    <property type="entry name" value="Pentapeptide repeat-like"/>
    <property type="match status" value="1"/>
</dbReference>
<gene>
    <name evidence="1" type="ORF">CLOHIR_02247</name>
</gene>
<sequence length="253" mass="28894">MKKIIEKEQLLDMLKNRNKNERLDLRNCIFKDMDLSELDLRNVDLDWSDFENVKLANVDFENSNLSNVFLEHADLSNASFKNCTLHATNLRYTDLTNVDLSGADIFGANLEESKMDGIKTDENTKHYKMVCPETGAFLAWKTCFNTRLVRLLIPADARRTSSTLNTCRCDKAKVLAVTDPTETVKFDEAVSYVDGDFVYKVGEMAYAKGFNPDRWRDSTGGIHFFMTKEEALGYLMSISGEQSETVTDWTKEK</sequence>
<dbReference type="InterPro" id="IPR051082">
    <property type="entry name" value="Pentapeptide-BTB/POZ_domain"/>
</dbReference>
<evidence type="ECO:0000313" key="1">
    <source>
        <dbReference type="EMBL" id="EEA84123.1"/>
    </source>
</evidence>
<dbReference type="Pfam" id="PF00805">
    <property type="entry name" value="Pentapeptide"/>
    <property type="match status" value="1"/>
</dbReference>
<protein>
    <submittedName>
        <fullName evidence="1">Pentapeptide repeat protein</fullName>
    </submittedName>
</protein>
<dbReference type="InterPro" id="IPR043919">
    <property type="entry name" value="DUF5758"/>
</dbReference>
<dbReference type="InterPro" id="IPR001646">
    <property type="entry name" value="5peptide_repeat"/>
</dbReference>
<dbReference type="Gene3D" id="2.160.20.80">
    <property type="entry name" value="E3 ubiquitin-protein ligase SopA"/>
    <property type="match status" value="1"/>
</dbReference>
<comment type="caution">
    <text evidence="1">The sequence shown here is derived from an EMBL/GenBank/DDBJ whole genome shotgun (WGS) entry which is preliminary data.</text>
</comment>
<dbReference type="Pfam" id="PF19062">
    <property type="entry name" value="DUF5758"/>
    <property type="match status" value="1"/>
</dbReference>
<dbReference type="Proteomes" id="UP000003178">
    <property type="component" value="Unassembled WGS sequence"/>
</dbReference>
<name>B6G285_PEPHT</name>
<evidence type="ECO:0000313" key="2">
    <source>
        <dbReference type="Proteomes" id="UP000003178"/>
    </source>
</evidence>
<reference evidence="1 2" key="1">
    <citation type="submission" date="2008-09" db="EMBL/GenBank/DDBJ databases">
        <authorList>
            <person name="Fulton L."/>
            <person name="Clifton S."/>
            <person name="Fulton B."/>
            <person name="Xu J."/>
            <person name="Minx P."/>
            <person name="Pepin K.H."/>
            <person name="Johnson M."/>
            <person name="Thiruvilangam P."/>
            <person name="Bhonagiri V."/>
            <person name="Nash W.E."/>
            <person name="Mardis E.R."/>
            <person name="Wilson R.K."/>
        </authorList>
    </citation>
    <scope>NUCLEOTIDE SEQUENCE [LARGE SCALE GENOMIC DNA]</scope>
    <source>
        <strain evidence="1 2">DSM 13275</strain>
    </source>
</reference>
<dbReference type="PANTHER" id="PTHR14136:SF17">
    <property type="entry name" value="BTB_POZ DOMAIN-CONTAINING PROTEIN KCTD9"/>
    <property type="match status" value="1"/>
</dbReference>
<dbReference type="EMBL" id="ABWP01000089">
    <property type="protein sequence ID" value="EEA84123.1"/>
    <property type="molecule type" value="Genomic_DNA"/>
</dbReference>
<keyword evidence="2" id="KW-1185">Reference proteome</keyword>
<reference evidence="1 2" key="2">
    <citation type="submission" date="2008-10" db="EMBL/GenBank/DDBJ databases">
        <title>Draft genome sequence of Clostridium hiranonis (DSM 13275).</title>
        <authorList>
            <person name="Sudarsanam P."/>
            <person name="Ley R."/>
            <person name="Guruge J."/>
            <person name="Turnbaugh P.J."/>
            <person name="Mahowald M."/>
            <person name="Liep D."/>
            <person name="Gordon J."/>
        </authorList>
    </citation>
    <scope>NUCLEOTIDE SEQUENCE [LARGE SCALE GENOMIC DNA]</scope>
    <source>
        <strain evidence="1 2">DSM 13275</strain>
    </source>
</reference>
<organism evidence="1 2">
    <name type="scientific">Peptacetobacter hiranonis (strain DSM 13275 / JCM 10541 / KCTC 15199 / TO-931)</name>
    <name type="common">Clostridium hiranonis</name>
    <dbReference type="NCBI Taxonomy" id="500633"/>
    <lineage>
        <taxon>Bacteria</taxon>
        <taxon>Bacillati</taxon>
        <taxon>Bacillota</taxon>
        <taxon>Clostridia</taxon>
        <taxon>Peptostreptococcales</taxon>
        <taxon>Peptostreptococcaceae</taxon>
        <taxon>Peptacetobacter</taxon>
    </lineage>
</organism>
<dbReference type="OrthoDB" id="2989145at2"/>